<sequence length="96" mass="11453">MTFVQIIDYETTREPEMEAVFDEWEKATEGKRTVTREIHSQDRENPRHYVDVVEFPSYEAAMRNNDLPDTQRLAGKFRELCTREPKFTNLEVVQEL</sequence>
<name>A0ABQ7FEC3_9ACTN</name>
<proteinExistence type="predicted"/>
<dbReference type="EMBL" id="WHPN01000318">
    <property type="protein sequence ID" value="KAF4407386.1"/>
    <property type="molecule type" value="Genomic_DNA"/>
</dbReference>
<organism evidence="1 2">
    <name type="scientific">Streptomyces lycii</name>
    <dbReference type="NCBI Taxonomy" id="2654337"/>
    <lineage>
        <taxon>Bacteria</taxon>
        <taxon>Bacillati</taxon>
        <taxon>Actinomycetota</taxon>
        <taxon>Actinomycetes</taxon>
        <taxon>Kitasatosporales</taxon>
        <taxon>Streptomycetaceae</taxon>
        <taxon>Streptomyces</taxon>
    </lineage>
</organism>
<evidence type="ECO:0008006" key="3">
    <source>
        <dbReference type="Google" id="ProtNLM"/>
    </source>
</evidence>
<protein>
    <recommendedName>
        <fullName evidence="3">ABM domain-containing protein</fullName>
    </recommendedName>
</protein>
<accession>A0ABQ7FEC3</accession>
<gene>
    <name evidence="1" type="ORF">GCU69_19890</name>
</gene>
<evidence type="ECO:0000313" key="1">
    <source>
        <dbReference type="EMBL" id="KAF4407386.1"/>
    </source>
</evidence>
<dbReference type="Proteomes" id="UP000621266">
    <property type="component" value="Unassembled WGS sequence"/>
</dbReference>
<dbReference type="RefSeq" id="WP_098752383.1">
    <property type="nucleotide sequence ID" value="NZ_WHPN01000318.1"/>
</dbReference>
<comment type="caution">
    <text evidence="1">The sequence shown here is derived from an EMBL/GenBank/DDBJ whole genome shotgun (WGS) entry which is preliminary data.</text>
</comment>
<keyword evidence="2" id="KW-1185">Reference proteome</keyword>
<reference evidence="1 2" key="1">
    <citation type="submission" date="2019-10" db="EMBL/GenBank/DDBJ databases">
        <title>Streptomyces tenebrisbrunneis sp.nov., an endogenous actinomycete isolated from of Lycium ruthenicum.</title>
        <authorList>
            <person name="Ma L."/>
        </authorList>
    </citation>
    <scope>NUCLEOTIDE SEQUENCE [LARGE SCALE GENOMIC DNA]</scope>
    <source>
        <strain evidence="1 2">TRM 66187</strain>
    </source>
</reference>
<evidence type="ECO:0000313" key="2">
    <source>
        <dbReference type="Proteomes" id="UP000621266"/>
    </source>
</evidence>